<dbReference type="InterPro" id="IPR001273">
    <property type="entry name" value="ArAA_hydroxylase"/>
</dbReference>
<dbReference type="PRINTS" id="PR00372">
    <property type="entry name" value="FYWHYDRXLASE"/>
</dbReference>
<dbReference type="SUPFAM" id="SSF56534">
    <property type="entry name" value="Aromatic aminoacid monoxygenases, catalytic and oligomerization domains"/>
    <property type="match status" value="1"/>
</dbReference>
<dbReference type="PROSITE" id="PS51410">
    <property type="entry name" value="BH4_AAA_HYDROXYL_2"/>
    <property type="match status" value="1"/>
</dbReference>
<dbReference type="CDD" id="cd00361">
    <property type="entry name" value="arom_aa_hydroxylase"/>
    <property type="match status" value="1"/>
</dbReference>
<evidence type="ECO:0000256" key="5">
    <source>
        <dbReference type="ARBA" id="ARBA00023004"/>
    </source>
</evidence>
<evidence type="ECO:0000259" key="7">
    <source>
        <dbReference type="PROSITE" id="PS51410"/>
    </source>
</evidence>
<feature type="domain" description="Biopterin-dependent aromatic amino acid hydroxylase family profile" evidence="7">
    <location>
        <begin position="79"/>
        <end position="334"/>
    </location>
</feature>
<keyword evidence="5" id="KW-0408">Iron</keyword>
<evidence type="ECO:0000256" key="4">
    <source>
        <dbReference type="ARBA" id="ARBA00023002"/>
    </source>
</evidence>
<dbReference type="PANTHER" id="PTHR11473:SF24">
    <property type="entry name" value="PHENYLALANINE-4-HYDROXYLASE"/>
    <property type="match status" value="1"/>
</dbReference>
<evidence type="ECO:0000256" key="2">
    <source>
        <dbReference type="ARBA" id="ARBA00009712"/>
    </source>
</evidence>
<evidence type="ECO:0000256" key="1">
    <source>
        <dbReference type="ARBA" id="ARBA00001954"/>
    </source>
</evidence>
<keyword evidence="4 8" id="KW-0560">Oxidoreductase</keyword>
<organism evidence="8">
    <name type="scientific">uncultured marine group II/III euryarchaeote AD1000_61_A07</name>
    <dbReference type="NCBI Taxonomy" id="1457792"/>
    <lineage>
        <taxon>Archaea</taxon>
        <taxon>Methanobacteriati</taxon>
        <taxon>Methanobacteriota</taxon>
        <taxon>environmental samples</taxon>
    </lineage>
</organism>
<keyword evidence="3" id="KW-0479">Metal-binding</keyword>
<dbReference type="InterPro" id="IPR019774">
    <property type="entry name" value="Aromatic-AA_hydroxylase_C"/>
</dbReference>
<gene>
    <name evidence="8" type="primary">PAH</name>
    <name evidence="8" type="synonym">phhA</name>
</gene>
<dbReference type="AlphaFoldDB" id="A0A075FVF6"/>
<dbReference type="Pfam" id="PF00351">
    <property type="entry name" value="Biopterin_H"/>
    <property type="match status" value="1"/>
</dbReference>
<accession>A0A075FVF6</accession>
<protein>
    <submittedName>
        <fullName evidence="8">Tyrosine 3-monooxygenase (PhhA, PAH)</fullName>
        <ecNumber evidence="8">1.14.16.1</ecNumber>
    </submittedName>
</protein>
<dbReference type="GO" id="GO:0004505">
    <property type="term" value="F:phenylalanine 4-monooxygenase activity"/>
    <property type="evidence" value="ECO:0007669"/>
    <property type="project" value="UniProtKB-EC"/>
</dbReference>
<dbReference type="EMBL" id="KF900445">
    <property type="protein sequence ID" value="AIE95264.1"/>
    <property type="molecule type" value="Genomic_DNA"/>
</dbReference>
<evidence type="ECO:0000313" key="8">
    <source>
        <dbReference type="EMBL" id="AIE95264.1"/>
    </source>
</evidence>
<evidence type="ECO:0000256" key="3">
    <source>
        <dbReference type="ARBA" id="ARBA00022723"/>
    </source>
</evidence>
<dbReference type="InterPro" id="IPR036329">
    <property type="entry name" value="Aro-AA_hydroxylase_C_sf"/>
</dbReference>
<comment type="similarity">
    <text evidence="2">Belongs to the biopterin-dependent aromatic amino acid hydroxylase family.</text>
</comment>
<keyword evidence="6 8" id="KW-0503">Monooxygenase</keyword>
<dbReference type="PANTHER" id="PTHR11473">
    <property type="entry name" value="AROMATIC AMINO ACID HYDROXYLASE"/>
    <property type="match status" value="1"/>
</dbReference>
<dbReference type="Gene3D" id="1.10.800.10">
    <property type="entry name" value="Aromatic amino acid hydroxylase"/>
    <property type="match status" value="1"/>
</dbReference>
<name>A0A075FVF6_9EURY</name>
<dbReference type="EC" id="1.14.16.1" evidence="8"/>
<comment type="cofactor">
    <cofactor evidence="1">
        <name>Fe(2+)</name>
        <dbReference type="ChEBI" id="CHEBI:29033"/>
    </cofactor>
</comment>
<proteinExistence type="inferred from homology"/>
<evidence type="ECO:0000256" key="6">
    <source>
        <dbReference type="ARBA" id="ARBA00023033"/>
    </source>
</evidence>
<sequence length="334" mass="38577">MGDWYRMHEEFADVGEGVSEDTNEANSAVRIEGGNVFVELDPDHPGFKDKEYRERRNEIAKIAIEWNEMSMQERRTKKIPEAPYSDAEHDVWKAIMERMEPAQEKYACKEYLEYARKLKLPKDRIPQLQEVSEKLEGITGFRQEPVGGLVHPKTFHTALANKVFLSTQYIRHSSNPFYTPEPDVVHELVGHTAMLAVEKWAELNMLFGEADMRTESEEAIKKLGTVYWFTMEFGVCKEGNDVKAVGPGLLSSYGEMEHACTGGAFCGKESACVCEPNLEYRKYNFEEMETRPYDVTKYQPVLYLADSFEQMYEDISEFVTKWGTDEDPRKELHQ</sequence>
<dbReference type="GO" id="GO:0005506">
    <property type="term" value="F:iron ion binding"/>
    <property type="evidence" value="ECO:0007669"/>
    <property type="project" value="InterPro"/>
</dbReference>
<dbReference type="InterPro" id="IPR036951">
    <property type="entry name" value="ArAA_hydroxylase_sf"/>
</dbReference>
<reference evidence="8" key="1">
    <citation type="journal article" date="2014" name="Genome Biol. Evol.">
        <title>Pangenome evidence for extensive interdomain horizontal transfer affecting lineage core and shell genes in uncultured planktonic thaumarchaeota and euryarchaeota.</title>
        <authorList>
            <person name="Deschamps P."/>
            <person name="Zivanovic Y."/>
            <person name="Moreira D."/>
            <person name="Rodriguez-Valera F."/>
            <person name="Lopez-Garcia P."/>
        </authorList>
    </citation>
    <scope>NUCLEOTIDE SEQUENCE</scope>
</reference>